<feature type="region of interest" description="Disordered" evidence="3">
    <location>
        <begin position="166"/>
        <end position="202"/>
    </location>
</feature>
<feature type="chain" id="PRO_5046297763" description="EF-hand domain-containing protein" evidence="4">
    <location>
        <begin position="23"/>
        <end position="202"/>
    </location>
</feature>
<dbReference type="Gene3D" id="1.10.238.10">
    <property type="entry name" value="EF-hand"/>
    <property type="match status" value="3"/>
</dbReference>
<dbReference type="EMBL" id="BMGD01000002">
    <property type="protein sequence ID" value="GGB57809.1"/>
    <property type="molecule type" value="Genomic_DNA"/>
</dbReference>
<protein>
    <recommendedName>
        <fullName evidence="5">EF-hand domain-containing protein</fullName>
    </recommendedName>
</protein>
<name>A0ABQ1J214_9SPHN</name>
<gene>
    <name evidence="6" type="ORF">GCM10010833_10730</name>
</gene>
<dbReference type="Proteomes" id="UP000614261">
    <property type="component" value="Unassembled WGS sequence"/>
</dbReference>
<evidence type="ECO:0000259" key="5">
    <source>
        <dbReference type="PROSITE" id="PS50222"/>
    </source>
</evidence>
<reference evidence="7" key="1">
    <citation type="journal article" date="2019" name="Int. J. Syst. Evol. Microbiol.">
        <title>The Global Catalogue of Microorganisms (GCM) 10K type strain sequencing project: providing services to taxonomists for standard genome sequencing and annotation.</title>
        <authorList>
            <consortium name="The Broad Institute Genomics Platform"/>
            <consortium name="The Broad Institute Genome Sequencing Center for Infectious Disease"/>
            <person name="Wu L."/>
            <person name="Ma J."/>
        </authorList>
    </citation>
    <scope>NUCLEOTIDE SEQUENCE [LARGE SCALE GENOMIC DNA]</scope>
    <source>
        <strain evidence="7">CGMCC 1.12851</strain>
    </source>
</reference>
<feature type="region of interest" description="Disordered" evidence="3">
    <location>
        <begin position="102"/>
        <end position="148"/>
    </location>
</feature>
<dbReference type="RefSeq" id="WP_188513369.1">
    <property type="nucleotide sequence ID" value="NZ_BMGD01000002.1"/>
</dbReference>
<dbReference type="InterPro" id="IPR011992">
    <property type="entry name" value="EF-hand-dom_pair"/>
</dbReference>
<dbReference type="Pfam" id="PF13202">
    <property type="entry name" value="EF-hand_5"/>
    <property type="match status" value="1"/>
</dbReference>
<feature type="compositionally biased region" description="Basic and acidic residues" evidence="3">
    <location>
        <begin position="179"/>
        <end position="202"/>
    </location>
</feature>
<dbReference type="PANTHER" id="PTHR10827">
    <property type="entry name" value="RETICULOCALBIN"/>
    <property type="match status" value="1"/>
</dbReference>
<dbReference type="PROSITE" id="PS00018">
    <property type="entry name" value="EF_HAND_1"/>
    <property type="match status" value="2"/>
</dbReference>
<accession>A0ABQ1J214</accession>
<feature type="signal peptide" evidence="4">
    <location>
        <begin position="1"/>
        <end position="22"/>
    </location>
</feature>
<proteinExistence type="predicted"/>
<dbReference type="Pfam" id="PF13499">
    <property type="entry name" value="EF-hand_7"/>
    <property type="match status" value="1"/>
</dbReference>
<keyword evidence="7" id="KW-1185">Reference proteome</keyword>
<dbReference type="SUPFAM" id="SSF47473">
    <property type="entry name" value="EF-hand"/>
    <property type="match status" value="1"/>
</dbReference>
<sequence length="202" mass="21940">MKKTLIAGAALAAMLTGSIAIAQPAGGKMRGPDANQDGVITEAEVRAHARERFAKMDVNNDGKIDKADREARQAERFRKLDTDGNGQISQAEMTAAREAREAKRGERMAKRAEAGKGEPGARQGGKWRGKRAGGGEAMQRGMMRMDTNNDGAISLAEFEAAAVERFKRQDTNNDGQVTKAERNAAREAMKQRWQEKRANPAG</sequence>
<dbReference type="InterPro" id="IPR018247">
    <property type="entry name" value="EF_Hand_1_Ca_BS"/>
</dbReference>
<feature type="domain" description="EF-hand" evidence="5">
    <location>
        <begin position="68"/>
        <end position="103"/>
    </location>
</feature>
<evidence type="ECO:0000256" key="4">
    <source>
        <dbReference type="SAM" id="SignalP"/>
    </source>
</evidence>
<dbReference type="PANTHER" id="PTHR10827:SF98">
    <property type="entry name" value="45 KDA CALCIUM-BINDING PROTEIN"/>
    <property type="match status" value="1"/>
</dbReference>
<keyword evidence="2" id="KW-0677">Repeat</keyword>
<feature type="compositionally biased region" description="Basic and acidic residues" evidence="3">
    <location>
        <begin position="102"/>
        <end position="116"/>
    </location>
</feature>
<organism evidence="6 7">
    <name type="scientific">Blastomonas aquatica</name>
    <dbReference type="NCBI Taxonomy" id="1510276"/>
    <lineage>
        <taxon>Bacteria</taxon>
        <taxon>Pseudomonadati</taxon>
        <taxon>Pseudomonadota</taxon>
        <taxon>Alphaproteobacteria</taxon>
        <taxon>Sphingomonadales</taxon>
        <taxon>Sphingomonadaceae</taxon>
        <taxon>Blastomonas</taxon>
    </lineage>
</organism>
<evidence type="ECO:0000256" key="2">
    <source>
        <dbReference type="ARBA" id="ARBA00022737"/>
    </source>
</evidence>
<keyword evidence="4" id="KW-0732">Signal</keyword>
<evidence type="ECO:0000256" key="1">
    <source>
        <dbReference type="ARBA" id="ARBA00022723"/>
    </source>
</evidence>
<keyword evidence="1" id="KW-0479">Metal-binding</keyword>
<evidence type="ECO:0000256" key="3">
    <source>
        <dbReference type="SAM" id="MobiDB-lite"/>
    </source>
</evidence>
<evidence type="ECO:0000313" key="6">
    <source>
        <dbReference type="EMBL" id="GGB57809.1"/>
    </source>
</evidence>
<dbReference type="InterPro" id="IPR002048">
    <property type="entry name" value="EF_hand_dom"/>
</dbReference>
<evidence type="ECO:0000313" key="7">
    <source>
        <dbReference type="Proteomes" id="UP000614261"/>
    </source>
</evidence>
<feature type="domain" description="EF-hand" evidence="5">
    <location>
        <begin position="133"/>
        <end position="168"/>
    </location>
</feature>
<comment type="caution">
    <text evidence="6">The sequence shown here is derived from an EMBL/GenBank/DDBJ whole genome shotgun (WGS) entry which is preliminary data.</text>
</comment>
<dbReference type="PROSITE" id="PS50222">
    <property type="entry name" value="EF_HAND_2"/>
    <property type="match status" value="2"/>
</dbReference>